<dbReference type="Proteomes" id="UP001231370">
    <property type="component" value="Unassembled WGS sequence"/>
</dbReference>
<evidence type="ECO:0000313" key="1">
    <source>
        <dbReference type="EMBL" id="MDJ1180489.1"/>
    </source>
</evidence>
<proteinExistence type="predicted"/>
<name>A0ABT7BMQ8_9CYAN</name>
<sequence length="135" mass="15155">MSNKSSLAKSTMYTHESQYSGSAKGTVKVRSCRVKTALGLGVHHGIYVEVPGKNKWVVHEWEPQGRVSYACEKIGGYHCMTLGEHTLDEVYAAVQKFDGRQYGTKFNCNHWTENVARQLGYKITVHWNCSCVLGL</sequence>
<evidence type="ECO:0008006" key="3">
    <source>
        <dbReference type="Google" id="ProtNLM"/>
    </source>
</evidence>
<comment type="caution">
    <text evidence="1">The sequence shown here is derived from an EMBL/GenBank/DDBJ whole genome shotgun (WGS) entry which is preliminary data.</text>
</comment>
<dbReference type="EMBL" id="JAQPOK010000125">
    <property type="protein sequence ID" value="MDJ1180489.1"/>
    <property type="molecule type" value="Genomic_DNA"/>
</dbReference>
<organism evidence="1 2">
    <name type="scientific">Roseofilum halophilum BLCC-M91</name>
    <dbReference type="NCBI Taxonomy" id="3022259"/>
    <lineage>
        <taxon>Bacteria</taxon>
        <taxon>Bacillati</taxon>
        <taxon>Cyanobacteriota</taxon>
        <taxon>Cyanophyceae</taxon>
        <taxon>Desertifilales</taxon>
        <taxon>Desertifilaceae</taxon>
        <taxon>Roseofilum</taxon>
        <taxon>Roseofilum halophilum</taxon>
    </lineage>
</organism>
<reference evidence="1 2" key="1">
    <citation type="submission" date="2023-01" db="EMBL/GenBank/DDBJ databases">
        <title>Novel diversity within Roseofilum (Cyanobacteria; Desertifilaceae) from marine benthic mats with descriptions of four novel species.</title>
        <authorList>
            <person name="Wang Y."/>
            <person name="Berthold D.E."/>
            <person name="Hu J."/>
            <person name="Lefler F.W."/>
            <person name="Laughinghouse H.D. IV."/>
        </authorList>
    </citation>
    <scope>NUCLEOTIDE SEQUENCE [LARGE SCALE GENOMIC DNA]</scope>
    <source>
        <strain evidence="1 2">BLCC-M91</strain>
    </source>
</reference>
<accession>A0ABT7BMQ8</accession>
<keyword evidence="2" id="KW-1185">Reference proteome</keyword>
<evidence type="ECO:0000313" key="2">
    <source>
        <dbReference type="Proteomes" id="UP001231370"/>
    </source>
</evidence>
<gene>
    <name evidence="1" type="ORF">PJF56_16630</name>
</gene>
<dbReference type="RefSeq" id="WP_283763791.1">
    <property type="nucleotide sequence ID" value="NZ_JAQPOK010000125.1"/>
</dbReference>
<protein>
    <recommendedName>
        <fullName evidence="3">PPPDE domain-containing protein</fullName>
    </recommendedName>
</protein>